<dbReference type="AlphaFoldDB" id="A0A099EWE5"/>
<accession>A0A099EWE5</accession>
<comment type="caution">
    <text evidence="1">The sequence shown here is derived from an EMBL/GenBank/DDBJ whole genome shotgun (WGS) entry which is preliminary data.</text>
</comment>
<keyword evidence="2" id="KW-1185">Reference proteome</keyword>
<sequence length="114" mass="11901">MRGLKIATSGVLTATATPKAPSAKEIAMACFCGSEYRASPLSPSQMARGRGQPAPVHAWTVASMSLSGPLRGVRAVRVAAHRQSHARSFSGVLWRSAAVPRVSRMVATAMIGKA</sequence>
<organism evidence="1 2">
    <name type="scientific">Paracoccus halophilus</name>
    <dbReference type="NCBI Taxonomy" id="376733"/>
    <lineage>
        <taxon>Bacteria</taxon>
        <taxon>Pseudomonadati</taxon>
        <taxon>Pseudomonadota</taxon>
        <taxon>Alphaproteobacteria</taxon>
        <taxon>Rhodobacterales</taxon>
        <taxon>Paracoccaceae</taxon>
        <taxon>Paracoccus</taxon>
    </lineage>
</organism>
<name>A0A099EWE5_9RHOB</name>
<evidence type="ECO:0000313" key="1">
    <source>
        <dbReference type="EMBL" id="KGJ02278.1"/>
    </source>
</evidence>
<proteinExistence type="predicted"/>
<reference evidence="1 2" key="1">
    <citation type="submission" date="2014-09" db="EMBL/GenBank/DDBJ databases">
        <authorList>
            <person name="McGinnis J.M."/>
            <person name="Wolfgang W.J."/>
        </authorList>
    </citation>
    <scope>NUCLEOTIDE SEQUENCE [LARGE SCALE GENOMIC DNA]</scope>
    <source>
        <strain evidence="1 2">JCM 14014</strain>
    </source>
</reference>
<protein>
    <submittedName>
        <fullName evidence="1">Uncharacterized protein</fullName>
    </submittedName>
</protein>
<dbReference type="Proteomes" id="UP000029846">
    <property type="component" value="Unassembled WGS sequence"/>
</dbReference>
<reference evidence="1 2" key="2">
    <citation type="submission" date="2014-10" db="EMBL/GenBank/DDBJ databases">
        <title>Paracoccus sanguinis sp. nov., isolated from clinical specimens of New York State patients.</title>
        <authorList>
            <person name="Mingle L.A."/>
            <person name="Cole J.A."/>
            <person name="Lapierre P."/>
            <person name="Musser K.A."/>
        </authorList>
    </citation>
    <scope>NUCLEOTIDE SEQUENCE [LARGE SCALE GENOMIC DNA]</scope>
    <source>
        <strain evidence="1 2">JCM 14014</strain>
    </source>
</reference>
<dbReference type="EMBL" id="JRKN01000041">
    <property type="protein sequence ID" value="KGJ02278.1"/>
    <property type="molecule type" value="Genomic_DNA"/>
</dbReference>
<gene>
    <name evidence="1" type="ORF">IT41_17855</name>
</gene>
<evidence type="ECO:0000313" key="2">
    <source>
        <dbReference type="Proteomes" id="UP000029846"/>
    </source>
</evidence>